<dbReference type="GO" id="GO:0032259">
    <property type="term" value="P:methylation"/>
    <property type="evidence" value="ECO:0007669"/>
    <property type="project" value="UniProtKB-KW"/>
</dbReference>
<comment type="similarity">
    <text evidence="1">Belongs to the N(4)/N(6)-methyltransferase family.</text>
</comment>
<protein>
    <recommendedName>
        <fullName evidence="2">site-specific DNA-methyltransferase (adenine-specific)</fullName>
        <ecNumber evidence="2">2.1.1.72</ecNumber>
    </recommendedName>
</protein>
<dbReference type="AlphaFoldDB" id="A0A6C0HIY0"/>
<dbReference type="PANTHER" id="PTHR30481">
    <property type="entry name" value="DNA ADENINE METHYLASE"/>
    <property type="match status" value="1"/>
</dbReference>
<dbReference type="Gene3D" id="3.40.50.150">
    <property type="entry name" value="Vaccinia Virus protein VP39"/>
    <property type="match status" value="1"/>
</dbReference>
<evidence type="ECO:0000256" key="4">
    <source>
        <dbReference type="ARBA" id="ARBA00022679"/>
    </source>
</evidence>
<dbReference type="PRINTS" id="PR00505">
    <property type="entry name" value="D12N6MTFRASE"/>
</dbReference>
<evidence type="ECO:0000256" key="2">
    <source>
        <dbReference type="ARBA" id="ARBA00011900"/>
    </source>
</evidence>
<dbReference type="PROSITE" id="PS00092">
    <property type="entry name" value="N6_MTASE"/>
    <property type="match status" value="1"/>
</dbReference>
<proteinExistence type="inferred from homology"/>
<evidence type="ECO:0000256" key="1">
    <source>
        <dbReference type="ARBA" id="ARBA00006594"/>
    </source>
</evidence>
<sequence length="308" mass="34927">MSKAKPVHFPKPILKWVGGKTQIIDIVINKFPREMQNYHEPFIGGGSVLFGLLHSIKTGAIQVYGQIYAYDANPALIGVYKNIQINPRELLDAIQNLIMEYIQCNGTSINRTPATLEEAMQSKENYYYWCRGRYNSLDSIDKMGIMGSALFVFLNKTGFRGMFRTGPNGFNIPYGNYKNPEIINEAHLYEIHMLIQGVQFECADFTYSLARVNGGDFVYLDPPYAPENATSFVGYTEAGFGLDKHQKLFELCNTMSSEKKWMMSNADVPLVREYLCSPSYIISSIMCKRSINSKNPESKAKEVIITNY</sequence>
<dbReference type="InterPro" id="IPR002052">
    <property type="entry name" value="DNA_methylase_N6_adenine_CS"/>
</dbReference>
<keyword evidence="5" id="KW-0949">S-adenosyl-L-methionine</keyword>
<dbReference type="InterPro" id="IPR029063">
    <property type="entry name" value="SAM-dependent_MTases_sf"/>
</dbReference>
<evidence type="ECO:0000256" key="5">
    <source>
        <dbReference type="ARBA" id="ARBA00022691"/>
    </source>
</evidence>
<dbReference type="PANTHER" id="PTHR30481:SF3">
    <property type="entry name" value="DNA ADENINE METHYLASE"/>
    <property type="match status" value="1"/>
</dbReference>
<dbReference type="GO" id="GO:0006298">
    <property type="term" value="P:mismatch repair"/>
    <property type="evidence" value="ECO:0007669"/>
    <property type="project" value="TreeGrafter"/>
</dbReference>
<evidence type="ECO:0000313" key="7">
    <source>
        <dbReference type="EMBL" id="QHT80115.1"/>
    </source>
</evidence>
<dbReference type="NCBIfam" id="TIGR00571">
    <property type="entry name" value="dam"/>
    <property type="match status" value="1"/>
</dbReference>
<dbReference type="InterPro" id="IPR012327">
    <property type="entry name" value="MeTrfase_D12"/>
</dbReference>
<organism evidence="7">
    <name type="scientific">viral metagenome</name>
    <dbReference type="NCBI Taxonomy" id="1070528"/>
    <lineage>
        <taxon>unclassified sequences</taxon>
        <taxon>metagenomes</taxon>
        <taxon>organismal metagenomes</taxon>
    </lineage>
</organism>
<accession>A0A6C0HIY0</accession>
<dbReference type="GO" id="GO:0043565">
    <property type="term" value="F:sequence-specific DNA binding"/>
    <property type="evidence" value="ECO:0007669"/>
    <property type="project" value="TreeGrafter"/>
</dbReference>
<evidence type="ECO:0000256" key="3">
    <source>
        <dbReference type="ARBA" id="ARBA00022603"/>
    </source>
</evidence>
<dbReference type="EC" id="2.1.1.72" evidence="2"/>
<dbReference type="GO" id="GO:0009007">
    <property type="term" value="F:site-specific DNA-methyltransferase (adenine-specific) activity"/>
    <property type="evidence" value="ECO:0007669"/>
    <property type="project" value="UniProtKB-EC"/>
</dbReference>
<keyword evidence="4" id="KW-0808">Transferase</keyword>
<reference evidence="7" key="1">
    <citation type="journal article" date="2020" name="Nature">
        <title>Giant virus diversity and host interactions through global metagenomics.</title>
        <authorList>
            <person name="Schulz F."/>
            <person name="Roux S."/>
            <person name="Paez-Espino D."/>
            <person name="Jungbluth S."/>
            <person name="Walsh D.A."/>
            <person name="Denef V.J."/>
            <person name="McMahon K.D."/>
            <person name="Konstantinidis K.T."/>
            <person name="Eloe-Fadrosh E.A."/>
            <person name="Kyrpides N.C."/>
            <person name="Woyke T."/>
        </authorList>
    </citation>
    <scope>NUCLEOTIDE SEQUENCE</scope>
    <source>
        <strain evidence="7">GVMAG-M-3300023184-105</strain>
    </source>
</reference>
<dbReference type="GO" id="GO:1904047">
    <property type="term" value="F:S-adenosyl-L-methionine binding"/>
    <property type="evidence" value="ECO:0007669"/>
    <property type="project" value="TreeGrafter"/>
</dbReference>
<dbReference type="InterPro" id="IPR012263">
    <property type="entry name" value="M_m6A_EcoRV"/>
</dbReference>
<name>A0A6C0HIY0_9ZZZZ</name>
<dbReference type="EMBL" id="MN739961">
    <property type="protein sequence ID" value="QHT80115.1"/>
    <property type="molecule type" value="Genomic_DNA"/>
</dbReference>
<dbReference type="SUPFAM" id="SSF53335">
    <property type="entry name" value="S-adenosyl-L-methionine-dependent methyltransferases"/>
    <property type="match status" value="1"/>
</dbReference>
<comment type="catalytic activity">
    <reaction evidence="6">
        <text>a 2'-deoxyadenosine in DNA + S-adenosyl-L-methionine = an N(6)-methyl-2'-deoxyadenosine in DNA + S-adenosyl-L-homocysteine + H(+)</text>
        <dbReference type="Rhea" id="RHEA:15197"/>
        <dbReference type="Rhea" id="RHEA-COMP:12418"/>
        <dbReference type="Rhea" id="RHEA-COMP:12419"/>
        <dbReference type="ChEBI" id="CHEBI:15378"/>
        <dbReference type="ChEBI" id="CHEBI:57856"/>
        <dbReference type="ChEBI" id="CHEBI:59789"/>
        <dbReference type="ChEBI" id="CHEBI:90615"/>
        <dbReference type="ChEBI" id="CHEBI:90616"/>
        <dbReference type="EC" id="2.1.1.72"/>
    </reaction>
</comment>
<dbReference type="PIRSF" id="PIRSF000398">
    <property type="entry name" value="M_m6A_EcoRV"/>
    <property type="match status" value="1"/>
</dbReference>
<dbReference type="InterPro" id="IPR023095">
    <property type="entry name" value="Ade_MeTrfase_dom_2"/>
</dbReference>
<dbReference type="Gene3D" id="1.10.1020.10">
    <property type="entry name" value="Adenine-specific Methyltransferase, Domain 2"/>
    <property type="match status" value="1"/>
</dbReference>
<keyword evidence="3" id="KW-0489">Methyltransferase</keyword>
<evidence type="ECO:0000256" key="6">
    <source>
        <dbReference type="ARBA" id="ARBA00047942"/>
    </source>
</evidence>
<dbReference type="Pfam" id="PF02086">
    <property type="entry name" value="MethyltransfD12"/>
    <property type="match status" value="1"/>
</dbReference>
<dbReference type="GO" id="GO:0009307">
    <property type="term" value="P:DNA restriction-modification system"/>
    <property type="evidence" value="ECO:0007669"/>
    <property type="project" value="InterPro"/>
</dbReference>